<dbReference type="AlphaFoldDB" id="A0A8S1JD41"/>
<keyword evidence="3" id="KW-1185">Reference proteome</keyword>
<organism evidence="2 3">
    <name type="scientific">Ostreobium quekettii</name>
    <dbReference type="NCBI Taxonomy" id="121088"/>
    <lineage>
        <taxon>Eukaryota</taxon>
        <taxon>Viridiplantae</taxon>
        <taxon>Chlorophyta</taxon>
        <taxon>core chlorophytes</taxon>
        <taxon>Ulvophyceae</taxon>
        <taxon>TCBD clade</taxon>
        <taxon>Bryopsidales</taxon>
        <taxon>Ostreobineae</taxon>
        <taxon>Ostreobiaceae</taxon>
        <taxon>Ostreobium</taxon>
    </lineage>
</organism>
<dbReference type="EMBL" id="CAJHUC010001562">
    <property type="protein sequence ID" value="CAD7701539.1"/>
    <property type="molecule type" value="Genomic_DNA"/>
</dbReference>
<accession>A0A8S1JD41</accession>
<proteinExistence type="predicted"/>
<sequence length="331" mass="36644">MGRLASVSEESEGGQRRMESDGSPGPTPVLEHEVEKLHELRKRLKKLQTMGSIDDDGLLELLDLRDKILNGKLKDDDGAIGIGPDGSRFVPYRKKHSGIGMMATMQDEDGDAMSVASRTSENGFRKMNMHRDLSAEQEIQLLRAENEHMRNALESYAELPPFSSSAVANGFEHAYMETMGPESSISYSHDQDVWPLQQRTGDSATSGGGKLKSRLGRRLSKAFSWRKRDKSNKFLMDYQTNEDEDVPNIVILNSLTHDQLLELLKARNAQGSEAGDQLRDAETGSQYGTGQSVRSQSVKSMASSGMDTSTDVGMDAREVDHESSMRDLEVV</sequence>
<evidence type="ECO:0000256" key="1">
    <source>
        <dbReference type="SAM" id="MobiDB-lite"/>
    </source>
</evidence>
<evidence type="ECO:0000313" key="2">
    <source>
        <dbReference type="EMBL" id="CAD7701539.1"/>
    </source>
</evidence>
<evidence type="ECO:0000313" key="3">
    <source>
        <dbReference type="Proteomes" id="UP000708148"/>
    </source>
</evidence>
<gene>
    <name evidence="2" type="ORF">OSTQU699_LOCUS6898</name>
</gene>
<name>A0A8S1JD41_9CHLO</name>
<comment type="caution">
    <text evidence="2">The sequence shown here is derived from an EMBL/GenBank/DDBJ whole genome shotgun (WGS) entry which is preliminary data.</text>
</comment>
<feature type="region of interest" description="Disordered" evidence="1">
    <location>
        <begin position="1"/>
        <end position="31"/>
    </location>
</feature>
<reference evidence="2" key="1">
    <citation type="submission" date="2020-12" db="EMBL/GenBank/DDBJ databases">
        <authorList>
            <person name="Iha C."/>
        </authorList>
    </citation>
    <scope>NUCLEOTIDE SEQUENCE</scope>
</reference>
<dbReference type="Proteomes" id="UP000708148">
    <property type="component" value="Unassembled WGS sequence"/>
</dbReference>
<feature type="compositionally biased region" description="Basic and acidic residues" evidence="1">
    <location>
        <begin position="314"/>
        <end position="331"/>
    </location>
</feature>
<feature type="compositionally biased region" description="Polar residues" evidence="1">
    <location>
        <begin position="283"/>
        <end position="311"/>
    </location>
</feature>
<protein>
    <submittedName>
        <fullName evidence="2">Uncharacterized protein</fullName>
    </submittedName>
</protein>
<feature type="region of interest" description="Disordered" evidence="1">
    <location>
        <begin position="272"/>
        <end position="331"/>
    </location>
</feature>